<protein>
    <submittedName>
        <fullName evidence="3">DUF3530 family protein</fullName>
    </submittedName>
</protein>
<keyword evidence="4" id="KW-1185">Reference proteome</keyword>
<dbReference type="Proteomes" id="UP001310248">
    <property type="component" value="Unassembled WGS sequence"/>
</dbReference>
<keyword evidence="1" id="KW-0175">Coiled coil</keyword>
<dbReference type="Pfam" id="PF12048">
    <property type="entry name" value="DUF3530"/>
    <property type="match status" value="2"/>
</dbReference>
<comment type="caution">
    <text evidence="3">The sequence shown here is derived from an EMBL/GenBank/DDBJ whole genome shotgun (WGS) entry which is preliminary data.</text>
</comment>
<sequence>MMIVHIAKYCFLLSLLAINSVVAEVQPQDFSHWQVHGELKKLDVAQQQFVSLWLEEETPQKRGTIILLPDWGVSPSAPNSVDSLRQALPKLGWETGAILPPKPSPSLMQASIDESAAENDQLQQYKQNLQAVIEAAKQNQAEQFGFQVIVAQGVMGAWLVELLAEDELAQPDGIVLISAYYPDQTLNKKLAEQTATLAMPVLDIYAEHYNHWQQQAREQRLTASNKNQKLNYRQTHLPATADTAPNSAKLNKTVYGWFNALGWY</sequence>
<keyword evidence="2" id="KW-0732">Signal</keyword>
<accession>A0ABU7FZ43</accession>
<name>A0ABU7FZ43_9ALTE</name>
<evidence type="ECO:0000313" key="4">
    <source>
        <dbReference type="Proteomes" id="UP001310248"/>
    </source>
</evidence>
<organism evidence="3 4">
    <name type="scientific">Agarivorans aestuarii</name>
    <dbReference type="NCBI Taxonomy" id="1563703"/>
    <lineage>
        <taxon>Bacteria</taxon>
        <taxon>Pseudomonadati</taxon>
        <taxon>Pseudomonadota</taxon>
        <taxon>Gammaproteobacteria</taxon>
        <taxon>Alteromonadales</taxon>
        <taxon>Alteromonadaceae</taxon>
        <taxon>Agarivorans</taxon>
    </lineage>
</organism>
<gene>
    <name evidence="3" type="ORF">SNR37_000082</name>
</gene>
<dbReference type="RefSeq" id="WP_329773626.1">
    <property type="nucleotide sequence ID" value="NZ_JAYDYW010000001.1"/>
</dbReference>
<feature type="signal peptide" evidence="2">
    <location>
        <begin position="1"/>
        <end position="23"/>
    </location>
</feature>
<evidence type="ECO:0000256" key="1">
    <source>
        <dbReference type="SAM" id="Coils"/>
    </source>
</evidence>
<reference evidence="3 4" key="2">
    <citation type="submission" date="2023-12" db="EMBL/GenBank/DDBJ databases">
        <authorList>
            <consortium name="Cladostephus spongiosus"/>
            <person name="Lorente B."/>
            <person name="Cabral C."/>
            <person name="Frias J."/>
            <person name="Faria J."/>
            <person name="Toubarro D."/>
        </authorList>
    </citation>
    <scope>NUCLEOTIDE SEQUENCE [LARGE SCALE GENOMIC DNA]</scope>
    <source>
        <strain evidence="3 4">ZMCS4</strain>
    </source>
</reference>
<reference evidence="4" key="1">
    <citation type="submission" date="2023-07" db="EMBL/GenBank/DDBJ databases">
        <title>Draft genome sequence of Agarivorans aestuarii strain ZMCS4, a CAZymes producing bacteria isolated from the marine brown algae Clodostephus spongiosus.</title>
        <authorList>
            <person name="Lorente B."/>
            <person name="Cabral C."/>
            <person name="Frias J."/>
            <person name="Faria J."/>
            <person name="Toubarro D."/>
        </authorList>
    </citation>
    <scope>NUCLEOTIDE SEQUENCE [LARGE SCALE GENOMIC DNA]</scope>
    <source>
        <strain evidence="4">ZMCS4</strain>
    </source>
</reference>
<dbReference type="EMBL" id="JAYDYW010000001">
    <property type="protein sequence ID" value="MEE1672314.1"/>
    <property type="molecule type" value="Genomic_DNA"/>
</dbReference>
<feature type="coiled-coil region" evidence="1">
    <location>
        <begin position="108"/>
        <end position="142"/>
    </location>
</feature>
<evidence type="ECO:0000313" key="3">
    <source>
        <dbReference type="EMBL" id="MEE1672314.1"/>
    </source>
</evidence>
<dbReference type="InterPro" id="IPR022529">
    <property type="entry name" value="DUF3530"/>
</dbReference>
<evidence type="ECO:0000256" key="2">
    <source>
        <dbReference type="SAM" id="SignalP"/>
    </source>
</evidence>
<proteinExistence type="predicted"/>
<feature type="chain" id="PRO_5046630578" evidence="2">
    <location>
        <begin position="24"/>
        <end position="264"/>
    </location>
</feature>